<comment type="subcellular location">
    <subcellularLocation>
        <location evidence="1">Cell membrane</location>
        <topology evidence="1">Multi-pass membrane protein</topology>
    </subcellularLocation>
</comment>
<dbReference type="AlphaFoldDB" id="B8G8I8"/>
<keyword evidence="2" id="KW-1003">Cell membrane</keyword>
<dbReference type="Proteomes" id="UP000002508">
    <property type="component" value="Chromosome"/>
</dbReference>
<organism evidence="9 10">
    <name type="scientific">Chloroflexus aggregans (strain MD-66 / DSM 9485)</name>
    <dbReference type="NCBI Taxonomy" id="326427"/>
    <lineage>
        <taxon>Bacteria</taxon>
        <taxon>Bacillati</taxon>
        <taxon>Chloroflexota</taxon>
        <taxon>Chloroflexia</taxon>
        <taxon>Chloroflexales</taxon>
        <taxon>Chloroflexineae</taxon>
        <taxon>Chloroflexaceae</taxon>
        <taxon>Chloroflexus</taxon>
    </lineage>
</organism>
<feature type="transmembrane region" description="Helical" evidence="6">
    <location>
        <begin position="375"/>
        <end position="394"/>
    </location>
</feature>
<reference evidence="9" key="1">
    <citation type="submission" date="2008-12" db="EMBL/GenBank/DDBJ databases">
        <title>Complete sequence of Chloroflexus aggregans DSM 9485.</title>
        <authorList>
            <consortium name="US DOE Joint Genome Institute"/>
            <person name="Lucas S."/>
            <person name="Copeland A."/>
            <person name="Lapidus A."/>
            <person name="Glavina del Rio T."/>
            <person name="Dalin E."/>
            <person name="Tice H."/>
            <person name="Pitluck S."/>
            <person name="Foster B."/>
            <person name="Larimer F."/>
            <person name="Land M."/>
            <person name="Hauser L."/>
            <person name="Kyrpides N."/>
            <person name="Mikhailova N."/>
            <person name="Bryant D."/>
            <person name="Richardson P."/>
        </authorList>
    </citation>
    <scope>NUCLEOTIDE SEQUENCE</scope>
    <source>
        <strain evidence="9">DSM 9485</strain>
    </source>
</reference>
<evidence type="ECO:0000256" key="1">
    <source>
        <dbReference type="ARBA" id="ARBA00004651"/>
    </source>
</evidence>
<proteinExistence type="predicted"/>
<dbReference type="Pfam" id="PF03772">
    <property type="entry name" value="Competence"/>
    <property type="match status" value="1"/>
</dbReference>
<feature type="transmembrane region" description="Helical" evidence="6">
    <location>
        <begin position="465"/>
        <end position="484"/>
    </location>
</feature>
<evidence type="ECO:0000256" key="4">
    <source>
        <dbReference type="ARBA" id="ARBA00022989"/>
    </source>
</evidence>
<evidence type="ECO:0000256" key="6">
    <source>
        <dbReference type="SAM" id="Phobius"/>
    </source>
</evidence>
<evidence type="ECO:0000259" key="8">
    <source>
        <dbReference type="Pfam" id="PF13567"/>
    </source>
</evidence>
<evidence type="ECO:0000313" key="10">
    <source>
        <dbReference type="Proteomes" id="UP000002508"/>
    </source>
</evidence>
<dbReference type="InterPro" id="IPR004477">
    <property type="entry name" value="ComEC_N"/>
</dbReference>
<name>B8G8I8_CHLAD</name>
<feature type="transmembrane region" description="Helical" evidence="6">
    <location>
        <begin position="406"/>
        <end position="432"/>
    </location>
</feature>
<gene>
    <name evidence="9" type="ordered locus">Cagg_1343</name>
</gene>
<feature type="transmembrane region" description="Helical" evidence="6">
    <location>
        <begin position="269"/>
        <end position="292"/>
    </location>
</feature>
<keyword evidence="5 6" id="KW-0472">Membrane</keyword>
<keyword evidence="4 6" id="KW-1133">Transmembrane helix</keyword>
<evidence type="ECO:0000256" key="2">
    <source>
        <dbReference type="ARBA" id="ARBA00022475"/>
    </source>
</evidence>
<feature type="domain" description="DUF4131" evidence="8">
    <location>
        <begin position="24"/>
        <end position="168"/>
    </location>
</feature>
<dbReference type="RefSeq" id="WP_012616614.1">
    <property type="nucleotide sequence ID" value="NC_011831.1"/>
</dbReference>
<feature type="transmembrane region" description="Helical" evidence="6">
    <location>
        <begin position="211"/>
        <end position="229"/>
    </location>
</feature>
<dbReference type="Pfam" id="PF13567">
    <property type="entry name" value="DUF4131"/>
    <property type="match status" value="1"/>
</dbReference>
<feature type="transmembrane region" description="Helical" evidence="6">
    <location>
        <begin position="313"/>
        <end position="329"/>
    </location>
</feature>
<dbReference type="HOGENOM" id="CLU_010363_8_0_0"/>
<dbReference type="InterPro" id="IPR025405">
    <property type="entry name" value="DUF4131"/>
</dbReference>
<dbReference type="PANTHER" id="PTHR30619:SF7">
    <property type="entry name" value="BETA-LACTAMASE DOMAIN PROTEIN"/>
    <property type="match status" value="1"/>
</dbReference>
<sequence length="503" mass="55165">MNLIHLALGWLAGIAVAGSTDISPQWLVLAAVVALSAVPIDRSRHRRLSLAVLCFALGGLRYHIAQPWLGPQHVERWADTEITVVGQVAEEPRRDDLGQQVVLVASSAGPPGQMGPAEGRILVRLPPYPPYYPGDRLMVSGRLTQPKPPQHPTDFDYRTYLARRGIMVLIKRPTSVKKLADPAPAWGLAHISQFREHCRRVVLRLFPEPQAALAIGILLGIQAGLPETARLAFATTGTSHILVVSGWNFSIVAAMLTGLASLIRLRSWPAFWLSLAVMWIYAGFTGASAAVVRAAMMASLALLARTVERQSEPWRLLLAACWLLTLINPQTLWDLGFQLSALATASLFAFGKPMERWLACERWPNHPVTAAVREALTATLAAQVLTLPLMLYHFGNLSLVAPLANILIVPLVPVAMLLSAGALIGGLVWLPLGQWLSPIAWLPLSWITNVAMILSQPAWAALTVPVFPIWLLWMVYATIALYWLRQRPDLPRPHDSVVPQSML</sequence>
<dbReference type="PANTHER" id="PTHR30619">
    <property type="entry name" value="DNA INTERNALIZATION/COMPETENCE PROTEIN COMEC/REC2"/>
    <property type="match status" value="1"/>
</dbReference>
<dbReference type="KEGG" id="cag:Cagg_1343"/>
<dbReference type="STRING" id="326427.Cagg_1343"/>
<dbReference type="eggNOG" id="COG0658">
    <property type="taxonomic scope" value="Bacteria"/>
</dbReference>
<protein>
    <submittedName>
        <fullName evidence="9">ComEC/Rec2-related protein</fullName>
    </submittedName>
</protein>
<dbReference type="OrthoDB" id="9761531at2"/>
<feature type="transmembrane region" description="Helical" evidence="6">
    <location>
        <begin position="241"/>
        <end position="263"/>
    </location>
</feature>
<evidence type="ECO:0000259" key="7">
    <source>
        <dbReference type="Pfam" id="PF03772"/>
    </source>
</evidence>
<keyword evidence="3 6" id="KW-0812">Transmembrane</keyword>
<evidence type="ECO:0000256" key="5">
    <source>
        <dbReference type="ARBA" id="ARBA00023136"/>
    </source>
</evidence>
<feature type="domain" description="ComEC/Rec2-related protein" evidence="7">
    <location>
        <begin position="218"/>
        <end position="485"/>
    </location>
</feature>
<accession>B8G8I8</accession>
<dbReference type="GO" id="GO:0005886">
    <property type="term" value="C:plasma membrane"/>
    <property type="evidence" value="ECO:0007669"/>
    <property type="project" value="UniProtKB-SubCell"/>
</dbReference>
<dbReference type="EMBL" id="CP001337">
    <property type="protein sequence ID" value="ACL24250.1"/>
    <property type="molecule type" value="Genomic_DNA"/>
</dbReference>
<evidence type="ECO:0000256" key="3">
    <source>
        <dbReference type="ARBA" id="ARBA00022692"/>
    </source>
</evidence>
<evidence type="ECO:0000313" key="9">
    <source>
        <dbReference type="EMBL" id="ACL24250.1"/>
    </source>
</evidence>
<dbReference type="NCBIfam" id="TIGR00360">
    <property type="entry name" value="ComEC_N-term"/>
    <property type="match status" value="1"/>
</dbReference>
<dbReference type="InterPro" id="IPR052159">
    <property type="entry name" value="Competence_DNA_uptake"/>
</dbReference>
<keyword evidence="10" id="KW-1185">Reference proteome</keyword>